<proteinExistence type="inferred from homology"/>
<dbReference type="InParanoid" id="A0A1Z5T155"/>
<evidence type="ECO:0000256" key="4">
    <source>
        <dbReference type="ARBA" id="ARBA00011182"/>
    </source>
</evidence>
<dbReference type="InterPro" id="IPR004853">
    <property type="entry name" value="Sugar_P_trans_dom"/>
</dbReference>
<name>A0A1Z5T155_HORWE</name>
<feature type="transmembrane region" description="Helical" evidence="9">
    <location>
        <begin position="207"/>
        <end position="225"/>
    </location>
</feature>
<dbReference type="OrthoDB" id="1588579at2759"/>
<keyword evidence="5 9" id="KW-0812">Transmembrane</keyword>
<evidence type="ECO:0000256" key="7">
    <source>
        <dbReference type="ARBA" id="ARBA00023136"/>
    </source>
</evidence>
<evidence type="ECO:0000313" key="12">
    <source>
        <dbReference type="Proteomes" id="UP000194280"/>
    </source>
</evidence>
<comment type="subunit">
    <text evidence="4">Homooligomer.</text>
</comment>
<evidence type="ECO:0000256" key="5">
    <source>
        <dbReference type="ARBA" id="ARBA00022692"/>
    </source>
</evidence>
<evidence type="ECO:0000256" key="8">
    <source>
        <dbReference type="SAM" id="MobiDB-lite"/>
    </source>
</evidence>
<keyword evidence="6 9" id="KW-1133">Transmembrane helix</keyword>
<evidence type="ECO:0000256" key="2">
    <source>
        <dbReference type="ARBA" id="ARBA00004477"/>
    </source>
</evidence>
<reference evidence="11 12" key="1">
    <citation type="submission" date="2017-01" db="EMBL/GenBank/DDBJ databases">
        <title>The recent genome duplication of the halophilic yeast Hortaea werneckii: insights from long-read sequencing.</title>
        <authorList>
            <person name="Sinha S."/>
            <person name="Flibotte S."/>
            <person name="Neira M."/>
            <person name="Lenassi M."/>
            <person name="Gostincar C."/>
            <person name="Stajich J.E."/>
            <person name="Nislow C.E."/>
        </authorList>
    </citation>
    <scope>NUCLEOTIDE SEQUENCE [LARGE SCALE GENOMIC DNA]</scope>
    <source>
        <strain evidence="11 12">EXF-2000</strain>
    </source>
</reference>
<sequence length="317" mass="35874">MALPSTGGLEQRRRSSSTANANGNFKFPDVSHEFMNTPFDEDELQDISRGPSPKPLPNGLPHGLHSSERWPAKKNARAMQWSSWANGSAKGGRHGRQKSLSEAIQTVRSRRMSVSENAHEIADSLKAPVSLKLILLCGLWYATSILTNTSSKAILTALKRPVTLTVIQFLLVYLWCMILSWLAKHNASLREKVPVLKNGIRRPSKEILMTTLPLTGFMIGGHILSSDAMSRIPVSLVHTIKGLSPLMTVLAYRAFFNIRYSTPIYLSLRPAHDRRRLSMLDQLRRRDHRLAHRFWQRRTLCHPEHCEQEDLQRGCQS</sequence>
<protein>
    <recommendedName>
        <fullName evidence="10">Sugar phosphate transporter domain-containing protein</fullName>
    </recommendedName>
</protein>
<dbReference type="Pfam" id="PF03151">
    <property type="entry name" value="TPT"/>
    <property type="match status" value="1"/>
</dbReference>
<evidence type="ECO:0000313" key="11">
    <source>
        <dbReference type="EMBL" id="OTA28510.1"/>
    </source>
</evidence>
<evidence type="ECO:0000259" key="10">
    <source>
        <dbReference type="Pfam" id="PF03151"/>
    </source>
</evidence>
<evidence type="ECO:0000256" key="3">
    <source>
        <dbReference type="ARBA" id="ARBA00010425"/>
    </source>
</evidence>
<feature type="transmembrane region" description="Helical" evidence="9">
    <location>
        <begin position="245"/>
        <end position="268"/>
    </location>
</feature>
<evidence type="ECO:0000256" key="1">
    <source>
        <dbReference type="ARBA" id="ARBA00003420"/>
    </source>
</evidence>
<organism evidence="11 12">
    <name type="scientific">Hortaea werneckii EXF-2000</name>
    <dbReference type="NCBI Taxonomy" id="1157616"/>
    <lineage>
        <taxon>Eukaryota</taxon>
        <taxon>Fungi</taxon>
        <taxon>Dikarya</taxon>
        <taxon>Ascomycota</taxon>
        <taxon>Pezizomycotina</taxon>
        <taxon>Dothideomycetes</taxon>
        <taxon>Dothideomycetidae</taxon>
        <taxon>Mycosphaerellales</taxon>
        <taxon>Teratosphaeriaceae</taxon>
        <taxon>Hortaea</taxon>
    </lineage>
</organism>
<dbReference type="AlphaFoldDB" id="A0A1Z5T155"/>
<comment type="caution">
    <text evidence="11">The sequence shown here is derived from an EMBL/GenBank/DDBJ whole genome shotgun (WGS) entry which is preliminary data.</text>
</comment>
<comment type="subcellular location">
    <subcellularLocation>
        <location evidence="2">Endoplasmic reticulum membrane</location>
        <topology evidence="2">Multi-pass membrane protein</topology>
    </subcellularLocation>
</comment>
<dbReference type="Proteomes" id="UP000194280">
    <property type="component" value="Unassembled WGS sequence"/>
</dbReference>
<dbReference type="STRING" id="1157616.A0A1Z5T155"/>
<feature type="domain" description="Sugar phosphate transporter" evidence="10">
    <location>
        <begin position="132"/>
        <end position="270"/>
    </location>
</feature>
<comment type="similarity">
    <text evidence="3">Belongs to the TPT transporter family. SLC35D subfamily.</text>
</comment>
<dbReference type="InterPro" id="IPR050186">
    <property type="entry name" value="TPT_transporter"/>
</dbReference>
<dbReference type="PANTHER" id="PTHR11132">
    <property type="entry name" value="SOLUTE CARRIER FAMILY 35"/>
    <property type="match status" value="1"/>
</dbReference>
<evidence type="ECO:0000256" key="9">
    <source>
        <dbReference type="SAM" id="Phobius"/>
    </source>
</evidence>
<evidence type="ECO:0000256" key="6">
    <source>
        <dbReference type="ARBA" id="ARBA00022989"/>
    </source>
</evidence>
<accession>A0A1Z5T155</accession>
<dbReference type="VEuPathDB" id="FungiDB:BTJ68_10182"/>
<comment type="function">
    <text evidence="1">Involved in the import of GDP-mannose from the cytoplasm into the Golgi lumen.</text>
</comment>
<gene>
    <name evidence="11" type="ORF">BTJ68_10182</name>
</gene>
<feature type="transmembrane region" description="Helical" evidence="9">
    <location>
        <begin position="162"/>
        <end position="182"/>
    </location>
</feature>
<dbReference type="GO" id="GO:0005789">
    <property type="term" value="C:endoplasmic reticulum membrane"/>
    <property type="evidence" value="ECO:0007669"/>
    <property type="project" value="UniProtKB-SubCell"/>
</dbReference>
<feature type="region of interest" description="Disordered" evidence="8">
    <location>
        <begin position="1"/>
        <end position="67"/>
    </location>
</feature>
<dbReference type="EMBL" id="MUNK01000159">
    <property type="protein sequence ID" value="OTA28510.1"/>
    <property type="molecule type" value="Genomic_DNA"/>
</dbReference>
<keyword evidence="7 9" id="KW-0472">Membrane</keyword>
<keyword evidence="12" id="KW-1185">Reference proteome</keyword>